<evidence type="ECO:0000313" key="7">
    <source>
        <dbReference type="EMBL" id="KAE9187960.1"/>
    </source>
</evidence>
<dbReference type="EMBL" id="QXGB01002713">
    <property type="protein sequence ID" value="KAE9175599.1"/>
    <property type="molecule type" value="Genomic_DNA"/>
</dbReference>
<dbReference type="EMBL" id="QXGF01002703">
    <property type="protein sequence ID" value="KAE8923705.1"/>
    <property type="molecule type" value="Genomic_DNA"/>
</dbReference>
<protein>
    <recommendedName>
        <fullName evidence="2">ZSWIM1/3 RNaseH-like domain-containing protein</fullName>
    </recommendedName>
</protein>
<dbReference type="Proteomes" id="UP000437068">
    <property type="component" value="Unassembled WGS sequence"/>
</dbReference>
<evidence type="ECO:0000313" key="5">
    <source>
        <dbReference type="EMBL" id="KAE9092719.1"/>
    </source>
</evidence>
<dbReference type="OrthoDB" id="127160at2759"/>
<dbReference type="PANTHER" id="PTHR31569">
    <property type="entry name" value="SWIM-TYPE DOMAIN-CONTAINING PROTEIN"/>
    <property type="match status" value="1"/>
</dbReference>
<dbReference type="Proteomes" id="UP000433483">
    <property type="component" value="Unassembled WGS sequence"/>
</dbReference>
<dbReference type="Proteomes" id="UP000441208">
    <property type="component" value="Unassembled WGS sequence"/>
</dbReference>
<dbReference type="InterPro" id="IPR048324">
    <property type="entry name" value="ZSWIM1-3_RNaseH-like"/>
</dbReference>
<dbReference type="Pfam" id="PF21056">
    <property type="entry name" value="ZSWIM1-3_RNaseH-like"/>
    <property type="match status" value="1"/>
</dbReference>
<name>A0A6A3RB37_9STRA</name>
<evidence type="ECO:0000313" key="9">
    <source>
        <dbReference type="Proteomes" id="UP000429523"/>
    </source>
</evidence>
<gene>
    <name evidence="8" type="ORF">PF001_g23823</name>
    <name evidence="7" type="ORF">PF002_g25445</name>
    <name evidence="6" type="ORF">PF005_g25331</name>
    <name evidence="5" type="ORF">PF006_g24620</name>
    <name evidence="4" type="ORF">PF007_g24613</name>
    <name evidence="3" type="ORF">PF009_g26050</name>
</gene>
<keyword evidence="10" id="KW-1185">Reference proteome</keyword>
<dbReference type="Proteomes" id="UP000440367">
    <property type="component" value="Unassembled WGS sequence"/>
</dbReference>
<feature type="domain" description="ZSWIM1/3 RNaseH-like" evidence="2">
    <location>
        <begin position="241"/>
        <end position="320"/>
    </location>
</feature>
<evidence type="ECO:0000313" key="3">
    <source>
        <dbReference type="EMBL" id="KAE8923705.1"/>
    </source>
</evidence>
<dbReference type="EMBL" id="QXGD01002488">
    <property type="protein sequence ID" value="KAE9187960.1"/>
    <property type="molecule type" value="Genomic_DNA"/>
</dbReference>
<dbReference type="EMBL" id="QXGE01002506">
    <property type="protein sequence ID" value="KAE9281330.1"/>
    <property type="molecule type" value="Genomic_DNA"/>
</dbReference>
<feature type="compositionally biased region" description="Acidic residues" evidence="1">
    <location>
        <begin position="16"/>
        <end position="25"/>
    </location>
</feature>
<evidence type="ECO:0000313" key="13">
    <source>
        <dbReference type="Proteomes" id="UP000440732"/>
    </source>
</evidence>
<evidence type="ECO:0000313" key="8">
    <source>
        <dbReference type="EMBL" id="KAE9281330.1"/>
    </source>
</evidence>
<proteinExistence type="predicted"/>
<feature type="compositionally biased region" description="Polar residues" evidence="1">
    <location>
        <begin position="60"/>
        <end position="70"/>
    </location>
</feature>
<dbReference type="InterPro" id="IPR052579">
    <property type="entry name" value="Zinc_finger_SWIM"/>
</dbReference>
<evidence type="ECO:0000313" key="10">
    <source>
        <dbReference type="Proteomes" id="UP000433483"/>
    </source>
</evidence>
<dbReference type="Proteomes" id="UP000429523">
    <property type="component" value="Unassembled WGS sequence"/>
</dbReference>
<evidence type="ECO:0000313" key="4">
    <source>
        <dbReference type="EMBL" id="KAE9076481.1"/>
    </source>
</evidence>
<evidence type="ECO:0000313" key="12">
    <source>
        <dbReference type="Proteomes" id="UP000440367"/>
    </source>
</evidence>
<accession>A0A6A3RB37</accession>
<evidence type="ECO:0000259" key="2">
    <source>
        <dbReference type="Pfam" id="PF21056"/>
    </source>
</evidence>
<dbReference type="PANTHER" id="PTHR31569:SF4">
    <property type="entry name" value="SWIM-TYPE DOMAIN-CONTAINING PROTEIN"/>
    <property type="match status" value="1"/>
</dbReference>
<reference evidence="9 10" key="1">
    <citation type="submission" date="2018-08" db="EMBL/GenBank/DDBJ databases">
        <title>Genomic investigation of the strawberry pathogen Phytophthora fragariae indicates pathogenicity is determined by transcriptional variation in three key races.</title>
        <authorList>
            <person name="Adams T.M."/>
            <person name="Armitage A.D."/>
            <person name="Sobczyk M.K."/>
            <person name="Bates H.J."/>
            <person name="Dunwell J.M."/>
            <person name="Nellist C.F."/>
            <person name="Harrison R.J."/>
        </authorList>
    </citation>
    <scope>NUCLEOTIDE SEQUENCE [LARGE SCALE GENOMIC DNA]</scope>
    <source>
        <strain evidence="8 11">A4</strain>
        <strain evidence="7 12">BC-1</strain>
        <strain evidence="6 10">NOV-27</strain>
        <strain evidence="5 13">NOV-5</strain>
        <strain evidence="4 14">NOV-71</strain>
        <strain evidence="3 9">NOV-9</strain>
    </source>
</reference>
<evidence type="ECO:0000313" key="6">
    <source>
        <dbReference type="EMBL" id="KAE9175599.1"/>
    </source>
</evidence>
<evidence type="ECO:0000313" key="14">
    <source>
        <dbReference type="Proteomes" id="UP000441208"/>
    </source>
</evidence>
<sequence>MDLRTRAAPKRRLPEEAIDDIGEGEDSSRDSDGSVGGAWEPSPAGSAADLAEQAVPSGDGSRNATSSVSDGSADAIVVSPPSQQIDVSPWDALEDYLANYQARTFQIFRVRTNTTATERNTKIDKTQSSAEKIPAVWDQYAKTFVCTHYGNFKSQGNSEWPRQESRRQGCRAQETIQTVAGLRKAGTKKTSILKIITDNSGSNSQPQDVHNLVAKLKASENENGPSTSGKRLKNWMAEFGVQTGNVGRSFVDDVNQKKIATCITLQTKHLRAIFEQFPEVLLIDATHGTNRSKYKVFSLMAHDTFGKSQFVQHALLQNER</sequence>
<organism evidence="5 13">
    <name type="scientific">Phytophthora fragariae</name>
    <dbReference type="NCBI Taxonomy" id="53985"/>
    <lineage>
        <taxon>Eukaryota</taxon>
        <taxon>Sar</taxon>
        <taxon>Stramenopiles</taxon>
        <taxon>Oomycota</taxon>
        <taxon>Peronosporomycetes</taxon>
        <taxon>Peronosporales</taxon>
        <taxon>Peronosporaceae</taxon>
        <taxon>Phytophthora</taxon>
    </lineage>
</organism>
<dbReference type="Proteomes" id="UP000440732">
    <property type="component" value="Unassembled WGS sequence"/>
</dbReference>
<dbReference type="EMBL" id="QXGA01002744">
    <property type="protein sequence ID" value="KAE9092719.1"/>
    <property type="molecule type" value="Genomic_DNA"/>
</dbReference>
<evidence type="ECO:0000256" key="1">
    <source>
        <dbReference type="SAM" id="MobiDB-lite"/>
    </source>
</evidence>
<feature type="region of interest" description="Disordered" evidence="1">
    <location>
        <begin position="1"/>
        <end position="83"/>
    </location>
</feature>
<comment type="caution">
    <text evidence="5">The sequence shown here is derived from an EMBL/GenBank/DDBJ whole genome shotgun (WGS) entry which is preliminary data.</text>
</comment>
<dbReference type="EMBL" id="QXFZ01002500">
    <property type="protein sequence ID" value="KAE9076481.1"/>
    <property type="molecule type" value="Genomic_DNA"/>
</dbReference>
<evidence type="ECO:0000313" key="11">
    <source>
        <dbReference type="Proteomes" id="UP000437068"/>
    </source>
</evidence>
<dbReference type="AlphaFoldDB" id="A0A6A3RB37"/>